<proteinExistence type="predicted"/>
<dbReference type="GO" id="GO:0005829">
    <property type="term" value="C:cytosol"/>
    <property type="evidence" value="ECO:0007669"/>
    <property type="project" value="TreeGrafter"/>
</dbReference>
<evidence type="ECO:0000313" key="7">
    <source>
        <dbReference type="EMBL" id="EPX85984.1"/>
    </source>
</evidence>
<keyword evidence="4 7" id="KW-0418">Kinase</keyword>
<dbReference type="PANTHER" id="PTHR10534:SF15">
    <property type="entry name" value="PYRIDOXINE_PYRIDOXAL_PYRIDOXAMINE KINASE"/>
    <property type="match status" value="1"/>
</dbReference>
<dbReference type="InterPro" id="IPR004625">
    <property type="entry name" value="PyrdxlKinase"/>
</dbReference>
<keyword evidence="3" id="KW-0547">Nucleotide-binding</keyword>
<dbReference type="Pfam" id="PF08543">
    <property type="entry name" value="Phos_pyr_kin"/>
    <property type="match status" value="1"/>
</dbReference>
<keyword evidence="2 7" id="KW-0808">Transferase</keyword>
<dbReference type="EC" id="2.7.1.35" evidence="1"/>
<dbReference type="EMBL" id="APVH01000005">
    <property type="protein sequence ID" value="EPX85984.1"/>
    <property type="molecule type" value="Genomic_DNA"/>
</dbReference>
<sequence>MGGSAAAPVLRGLGHEVMHLPTTMLSNHPGFDHVAGGAVPVAQLATMRDALAANGWLTHVDAVLTGYLPSPEHVALAAETVRGLGAPRVVVDPVLGDAPGGLYLPEAVGEALRTDLLPLADVATPNRFELGWLSRRPCESARDCAAAARALPVPRVIVTSAPAPAGQTGVTEVTTGATRHWRTPQRRGVPHGVGDAFAGLIAAGLAPGAALGHLDALIEASLGAPHLAIAESAARWTHAAPLPHDPCEES</sequence>
<evidence type="ECO:0000259" key="6">
    <source>
        <dbReference type="Pfam" id="PF08543"/>
    </source>
</evidence>
<reference evidence="8" key="1">
    <citation type="journal article" date="2014" name="Stand. Genomic Sci.">
        <title>Genome sequence of the exopolysaccharide-producing Salipiger mucosus type strain (DSM 16094(T)), a moderately halophilic member of the Roseobacter clade.</title>
        <authorList>
            <person name="Riedel T."/>
            <person name="Spring S."/>
            <person name="Fiebig A."/>
            <person name="Petersen J."/>
            <person name="Kyrpides N.C."/>
            <person name="Goker M."/>
            <person name="Klenk H.P."/>
        </authorList>
    </citation>
    <scope>NUCLEOTIDE SEQUENCE [LARGE SCALE GENOMIC DNA]</scope>
    <source>
        <strain evidence="8">DSM 16094</strain>
    </source>
</reference>
<evidence type="ECO:0000256" key="2">
    <source>
        <dbReference type="ARBA" id="ARBA00022679"/>
    </source>
</evidence>
<comment type="caution">
    <text evidence="7">The sequence shown here is derived from an EMBL/GenBank/DDBJ whole genome shotgun (WGS) entry which is preliminary data.</text>
</comment>
<protein>
    <recommendedName>
        <fullName evidence="1">pyridoxal kinase</fullName>
        <ecNumber evidence="1">2.7.1.35</ecNumber>
    </recommendedName>
</protein>
<evidence type="ECO:0000313" key="8">
    <source>
        <dbReference type="Proteomes" id="UP000015347"/>
    </source>
</evidence>
<dbReference type="STRING" id="1123237.Salmuc_00800"/>
<dbReference type="Proteomes" id="UP000015347">
    <property type="component" value="Unassembled WGS sequence"/>
</dbReference>
<keyword evidence="5" id="KW-0067">ATP-binding</keyword>
<keyword evidence="8" id="KW-1185">Reference proteome</keyword>
<dbReference type="SUPFAM" id="SSF53613">
    <property type="entry name" value="Ribokinase-like"/>
    <property type="match status" value="1"/>
</dbReference>
<dbReference type="GO" id="GO:0008902">
    <property type="term" value="F:hydroxymethylpyrimidine kinase activity"/>
    <property type="evidence" value="ECO:0007669"/>
    <property type="project" value="TreeGrafter"/>
</dbReference>
<dbReference type="eggNOG" id="COG2240">
    <property type="taxonomic scope" value="Bacteria"/>
</dbReference>
<dbReference type="AlphaFoldDB" id="S9SI22"/>
<accession>S9SI22</accession>
<dbReference type="GO" id="GO:0009443">
    <property type="term" value="P:pyridoxal 5'-phosphate salvage"/>
    <property type="evidence" value="ECO:0007669"/>
    <property type="project" value="InterPro"/>
</dbReference>
<gene>
    <name evidence="7" type="ORF">Salmuc_00800</name>
</gene>
<dbReference type="InterPro" id="IPR029056">
    <property type="entry name" value="Ribokinase-like"/>
</dbReference>
<evidence type="ECO:0000256" key="4">
    <source>
        <dbReference type="ARBA" id="ARBA00022777"/>
    </source>
</evidence>
<dbReference type="InterPro" id="IPR013749">
    <property type="entry name" value="PM/HMP-P_kinase-1"/>
</dbReference>
<evidence type="ECO:0000256" key="1">
    <source>
        <dbReference type="ARBA" id="ARBA00012104"/>
    </source>
</evidence>
<evidence type="ECO:0000256" key="3">
    <source>
        <dbReference type="ARBA" id="ARBA00022741"/>
    </source>
</evidence>
<dbReference type="PANTHER" id="PTHR10534">
    <property type="entry name" value="PYRIDOXAL KINASE"/>
    <property type="match status" value="1"/>
</dbReference>
<dbReference type="Gene3D" id="3.40.1190.20">
    <property type="match status" value="1"/>
</dbReference>
<dbReference type="HOGENOM" id="CLU_046496_3_1_5"/>
<dbReference type="GO" id="GO:0005524">
    <property type="term" value="F:ATP binding"/>
    <property type="evidence" value="ECO:0007669"/>
    <property type="project" value="UniProtKB-KW"/>
</dbReference>
<organism evidence="7 8">
    <name type="scientific">Salipiger mucosus DSM 16094</name>
    <dbReference type="NCBI Taxonomy" id="1123237"/>
    <lineage>
        <taxon>Bacteria</taxon>
        <taxon>Pseudomonadati</taxon>
        <taxon>Pseudomonadota</taxon>
        <taxon>Alphaproteobacteria</taxon>
        <taxon>Rhodobacterales</taxon>
        <taxon>Roseobacteraceae</taxon>
        <taxon>Salipiger</taxon>
    </lineage>
</organism>
<feature type="domain" description="Pyridoxamine kinase/Phosphomethylpyrimidine kinase" evidence="6">
    <location>
        <begin position="58"/>
        <end position="211"/>
    </location>
</feature>
<dbReference type="GO" id="GO:0008478">
    <property type="term" value="F:pyridoxal kinase activity"/>
    <property type="evidence" value="ECO:0007669"/>
    <property type="project" value="UniProtKB-EC"/>
</dbReference>
<name>S9SI22_9RHOB</name>
<evidence type="ECO:0000256" key="5">
    <source>
        <dbReference type="ARBA" id="ARBA00022840"/>
    </source>
</evidence>